<dbReference type="EMBL" id="CP000230">
    <property type="protein sequence ID" value="ABC23334.1"/>
    <property type="molecule type" value="Genomic_DNA"/>
</dbReference>
<keyword evidence="7" id="KW-1185">Reference proteome</keyword>
<evidence type="ECO:0000259" key="5">
    <source>
        <dbReference type="Pfam" id="PF00700"/>
    </source>
</evidence>
<dbReference type="InterPro" id="IPR046358">
    <property type="entry name" value="Flagellin_C"/>
</dbReference>
<sequence length="298" mass="30682">MPVITTNTSANSALRYLNMNAAEQTNSLNRIASGSKINRASDDASGLAVATKLQTNVSTLNQAATNASHATSILQTADGGLSQISDILQRMKTLTAQSISGAVTNTERAYINAEYDQLVKEIDSIVASTTFNGDQLLKGTGAGYSGSFLVGTNAGTSGSTANSDIIDIKITSGTTLGDGTFNAVAGLDLETTLYKSGATTNKEDIDAAQLAATAIDKAISAVAGARADVGAQMSRFQFQAAQIASSTENLDAAQSAITDADVAKEQSNFSSAQVKTNAAIAALSQANQMPQQLLQLLR</sequence>
<keyword evidence="6" id="KW-0969">Cilium</keyword>
<protein>
    <recommendedName>
        <fullName evidence="3">Flagellin</fullName>
    </recommendedName>
</protein>
<dbReference type="PATRIC" id="fig|269796.9.peg.2641"/>
<keyword evidence="6" id="KW-0282">Flagellum</keyword>
<dbReference type="AlphaFoldDB" id="Q2RRB1"/>
<dbReference type="PANTHER" id="PTHR42792">
    <property type="entry name" value="FLAGELLIN"/>
    <property type="match status" value="1"/>
</dbReference>
<feature type="domain" description="Flagellin C-terminal" evidence="5">
    <location>
        <begin position="213"/>
        <end position="297"/>
    </location>
</feature>
<keyword evidence="2 3" id="KW-0975">Bacterial flagellum</keyword>
<feature type="domain" description="Flagellin N-terminal" evidence="4">
    <location>
        <begin position="4"/>
        <end position="140"/>
    </location>
</feature>
<dbReference type="PRINTS" id="PR00207">
    <property type="entry name" value="FLAGELLIN"/>
</dbReference>
<evidence type="ECO:0000256" key="1">
    <source>
        <dbReference type="ARBA" id="ARBA00005709"/>
    </source>
</evidence>
<comment type="subcellular location">
    <subcellularLocation>
        <location evidence="3">Secreted</location>
    </subcellularLocation>
    <subcellularLocation>
        <location evidence="3">Bacterial flagellum</location>
    </subcellularLocation>
</comment>
<dbReference type="GO" id="GO:0009288">
    <property type="term" value="C:bacterial-type flagellum"/>
    <property type="evidence" value="ECO:0007669"/>
    <property type="project" value="UniProtKB-SubCell"/>
</dbReference>
<evidence type="ECO:0000313" key="7">
    <source>
        <dbReference type="Proteomes" id="UP000001929"/>
    </source>
</evidence>
<evidence type="ECO:0000259" key="4">
    <source>
        <dbReference type="Pfam" id="PF00669"/>
    </source>
</evidence>
<organism evidence="6 7">
    <name type="scientific">Rhodospirillum rubrum (strain ATCC 11170 / ATH 1.1.1 / DSM 467 / LMG 4362 / NCIMB 8255 / S1)</name>
    <dbReference type="NCBI Taxonomy" id="269796"/>
    <lineage>
        <taxon>Bacteria</taxon>
        <taxon>Pseudomonadati</taxon>
        <taxon>Pseudomonadota</taxon>
        <taxon>Alphaproteobacteria</taxon>
        <taxon>Rhodospirillales</taxon>
        <taxon>Rhodospirillaceae</taxon>
        <taxon>Rhodospirillum</taxon>
    </lineage>
</organism>
<dbReference type="GO" id="GO:0005198">
    <property type="term" value="F:structural molecule activity"/>
    <property type="evidence" value="ECO:0007669"/>
    <property type="project" value="UniProtKB-UniRule"/>
</dbReference>
<dbReference type="Pfam" id="PF00700">
    <property type="entry name" value="Flagellin_C"/>
    <property type="match status" value="1"/>
</dbReference>
<evidence type="ECO:0000313" key="6">
    <source>
        <dbReference type="EMBL" id="ABC23334.1"/>
    </source>
</evidence>
<proteinExistence type="inferred from homology"/>
<dbReference type="Pfam" id="PF00669">
    <property type="entry name" value="Flagellin_N"/>
    <property type="match status" value="1"/>
</dbReference>
<accession>Q2RRB1</accession>
<dbReference type="PhylomeDB" id="Q2RRB1"/>
<dbReference type="eggNOG" id="COG1344">
    <property type="taxonomic scope" value="Bacteria"/>
</dbReference>
<dbReference type="InterPro" id="IPR001492">
    <property type="entry name" value="Flagellin"/>
</dbReference>
<dbReference type="PANTHER" id="PTHR42792:SF2">
    <property type="entry name" value="FLAGELLIN"/>
    <property type="match status" value="1"/>
</dbReference>
<evidence type="ECO:0000256" key="3">
    <source>
        <dbReference type="RuleBase" id="RU362073"/>
    </source>
</evidence>
<dbReference type="Proteomes" id="UP000001929">
    <property type="component" value="Chromosome"/>
</dbReference>
<dbReference type="STRING" id="269796.Rru_A2534"/>
<reference evidence="6 7" key="1">
    <citation type="journal article" date="2011" name="Stand. Genomic Sci.">
        <title>Complete genome sequence of Rhodospirillum rubrum type strain (S1).</title>
        <authorList>
            <person name="Munk A.C."/>
            <person name="Copeland A."/>
            <person name="Lucas S."/>
            <person name="Lapidus A."/>
            <person name="Del Rio T.G."/>
            <person name="Barry K."/>
            <person name="Detter J.C."/>
            <person name="Hammon N."/>
            <person name="Israni S."/>
            <person name="Pitluck S."/>
            <person name="Brettin T."/>
            <person name="Bruce D."/>
            <person name="Han C."/>
            <person name="Tapia R."/>
            <person name="Gilna P."/>
            <person name="Schmutz J."/>
            <person name="Larimer F."/>
            <person name="Land M."/>
            <person name="Kyrpides N.C."/>
            <person name="Mavromatis K."/>
            <person name="Richardson P."/>
            <person name="Rohde M."/>
            <person name="Goker M."/>
            <person name="Klenk H.P."/>
            <person name="Zhang Y."/>
            <person name="Roberts G.P."/>
            <person name="Reslewic S."/>
            <person name="Schwartz D.C."/>
        </authorList>
    </citation>
    <scope>NUCLEOTIDE SEQUENCE [LARGE SCALE GENOMIC DNA]</scope>
    <source>
        <strain evidence="7">ATCC 11170 / ATH 1.1.1 / DSM 467 / LMG 4362 / NCIMB 8255 / S1</strain>
    </source>
</reference>
<gene>
    <name evidence="6" type="ordered locus">Rru_A2534</name>
</gene>
<keyword evidence="3" id="KW-0964">Secreted</keyword>
<dbReference type="HOGENOM" id="CLU_011142_2_2_5"/>
<dbReference type="GO" id="GO:0005576">
    <property type="term" value="C:extracellular region"/>
    <property type="evidence" value="ECO:0007669"/>
    <property type="project" value="UniProtKB-SubCell"/>
</dbReference>
<evidence type="ECO:0000256" key="2">
    <source>
        <dbReference type="ARBA" id="ARBA00023143"/>
    </source>
</evidence>
<dbReference type="EnsemblBacteria" id="ABC23334">
    <property type="protein sequence ID" value="ABC23334"/>
    <property type="gene ID" value="Rru_A2534"/>
</dbReference>
<comment type="similarity">
    <text evidence="1 3">Belongs to the bacterial flagellin family.</text>
</comment>
<dbReference type="SUPFAM" id="SSF64518">
    <property type="entry name" value="Phase 1 flagellin"/>
    <property type="match status" value="1"/>
</dbReference>
<comment type="function">
    <text evidence="3">Flagellin is the subunit protein which polymerizes to form the filaments of bacterial flagella.</text>
</comment>
<dbReference type="RefSeq" id="WP_011390287.1">
    <property type="nucleotide sequence ID" value="NC_007643.1"/>
</dbReference>
<dbReference type="InterPro" id="IPR001029">
    <property type="entry name" value="Flagellin_N"/>
</dbReference>
<dbReference type="KEGG" id="rru:Rru_A2534"/>
<dbReference type="Gene3D" id="1.20.1330.10">
    <property type="entry name" value="f41 fragment of flagellin, N-terminal domain"/>
    <property type="match status" value="1"/>
</dbReference>
<keyword evidence="6" id="KW-0966">Cell projection</keyword>
<name>Q2RRB1_RHORT</name>